<dbReference type="PROSITE" id="PS50112">
    <property type="entry name" value="PAS"/>
    <property type="match status" value="1"/>
</dbReference>
<comment type="caution">
    <text evidence="2">The sequence shown here is derived from an EMBL/GenBank/DDBJ whole genome shotgun (WGS) entry which is preliminary data.</text>
</comment>
<sequence>MQQTRPAPTGVMRTFGHDEIIVSKTDPRGHITYANDVFLRISAYPECELLGAPHSQLRHPEMPRAVFSLLWETIARGEELFAYILNLAGDGAGYWVLAHVTASTSTDGRIVGYHSNRRWPAPAAIARITPLYARLLQAERREQGARAATAAGRAELDTVLAEAGTTYDEFVWGIINDTDGEA</sequence>
<reference evidence="2 3" key="1">
    <citation type="submission" date="2021-01" db="EMBL/GenBank/DDBJ databases">
        <title>Whole genome shotgun sequence of Cellulomonas oligotrophica NBRC 109435.</title>
        <authorList>
            <person name="Komaki H."/>
            <person name="Tamura T."/>
        </authorList>
    </citation>
    <scope>NUCLEOTIDE SEQUENCE [LARGE SCALE GENOMIC DNA]</scope>
    <source>
        <strain evidence="2 3">NBRC 109435</strain>
    </source>
</reference>
<dbReference type="SUPFAM" id="SSF55785">
    <property type="entry name" value="PYP-like sensor domain (PAS domain)"/>
    <property type="match status" value="1"/>
</dbReference>
<evidence type="ECO:0000313" key="3">
    <source>
        <dbReference type="Proteomes" id="UP000618382"/>
    </source>
</evidence>
<gene>
    <name evidence="2" type="ORF">Col01nite_22070</name>
</gene>
<evidence type="ECO:0000313" key="2">
    <source>
        <dbReference type="EMBL" id="GIG33048.1"/>
    </source>
</evidence>
<protein>
    <submittedName>
        <fullName evidence="2">Transcriptional regulator</fullName>
    </submittedName>
</protein>
<dbReference type="Gene3D" id="3.30.450.20">
    <property type="entry name" value="PAS domain"/>
    <property type="match status" value="1"/>
</dbReference>
<dbReference type="Pfam" id="PF00989">
    <property type="entry name" value="PAS"/>
    <property type="match status" value="1"/>
</dbReference>
<accession>A0ABQ4DC92</accession>
<name>A0ABQ4DC92_9CELL</name>
<dbReference type="Proteomes" id="UP000618382">
    <property type="component" value="Unassembled WGS sequence"/>
</dbReference>
<dbReference type="InterPro" id="IPR013767">
    <property type="entry name" value="PAS_fold"/>
</dbReference>
<dbReference type="NCBIfam" id="TIGR00229">
    <property type="entry name" value="sensory_box"/>
    <property type="match status" value="1"/>
</dbReference>
<keyword evidence="3" id="KW-1185">Reference proteome</keyword>
<feature type="domain" description="PAS" evidence="1">
    <location>
        <begin position="26"/>
        <end position="77"/>
    </location>
</feature>
<dbReference type="InterPro" id="IPR035965">
    <property type="entry name" value="PAS-like_dom_sf"/>
</dbReference>
<proteinExistence type="predicted"/>
<dbReference type="CDD" id="cd00130">
    <property type="entry name" value="PAS"/>
    <property type="match status" value="1"/>
</dbReference>
<evidence type="ECO:0000259" key="1">
    <source>
        <dbReference type="PROSITE" id="PS50112"/>
    </source>
</evidence>
<organism evidence="2 3">
    <name type="scientific">Cellulomonas oligotrophica</name>
    <dbReference type="NCBI Taxonomy" id="931536"/>
    <lineage>
        <taxon>Bacteria</taxon>
        <taxon>Bacillati</taxon>
        <taxon>Actinomycetota</taxon>
        <taxon>Actinomycetes</taxon>
        <taxon>Micrococcales</taxon>
        <taxon>Cellulomonadaceae</taxon>
        <taxon>Cellulomonas</taxon>
    </lineage>
</organism>
<dbReference type="EMBL" id="BONN01000005">
    <property type="protein sequence ID" value="GIG33048.1"/>
    <property type="molecule type" value="Genomic_DNA"/>
</dbReference>
<dbReference type="InterPro" id="IPR000014">
    <property type="entry name" value="PAS"/>
</dbReference>